<keyword evidence="3" id="KW-1185">Reference proteome</keyword>
<accession>B0XT26</accession>
<dbReference type="Proteomes" id="UP000001699">
    <property type="component" value="Unassembled WGS sequence"/>
</dbReference>
<proteinExistence type="predicted"/>
<evidence type="ECO:0000313" key="2">
    <source>
        <dbReference type="EMBL" id="EDP53735.1"/>
    </source>
</evidence>
<dbReference type="VEuPathDB" id="FungiDB:AFUB_017780"/>
<feature type="region of interest" description="Disordered" evidence="1">
    <location>
        <begin position="62"/>
        <end position="81"/>
    </location>
</feature>
<dbReference type="HOGENOM" id="CLU_2372376_0_0_1"/>
<organism evidence="2 3">
    <name type="scientific">Aspergillus fumigatus (strain CBS 144.89 / FGSC A1163 / CEA10)</name>
    <name type="common">Neosartorya fumigata</name>
    <dbReference type="NCBI Taxonomy" id="451804"/>
    <lineage>
        <taxon>Eukaryota</taxon>
        <taxon>Fungi</taxon>
        <taxon>Dikarya</taxon>
        <taxon>Ascomycota</taxon>
        <taxon>Pezizomycotina</taxon>
        <taxon>Eurotiomycetes</taxon>
        <taxon>Eurotiomycetidae</taxon>
        <taxon>Eurotiales</taxon>
        <taxon>Aspergillaceae</taxon>
        <taxon>Aspergillus</taxon>
        <taxon>Aspergillus subgen. Fumigati</taxon>
    </lineage>
</organism>
<evidence type="ECO:0000256" key="1">
    <source>
        <dbReference type="SAM" id="MobiDB-lite"/>
    </source>
</evidence>
<dbReference type="AlphaFoldDB" id="B0XT26"/>
<reference evidence="2 3" key="1">
    <citation type="journal article" date="2008" name="PLoS Genet.">
        <title>Genomic islands in the pathogenic filamentous fungus Aspergillus fumigatus.</title>
        <authorList>
            <person name="Fedorova N.D."/>
            <person name="Khaldi N."/>
            <person name="Joardar V.S."/>
            <person name="Maiti R."/>
            <person name="Amedeo P."/>
            <person name="Anderson M.J."/>
            <person name="Crabtree J."/>
            <person name="Silva J.C."/>
            <person name="Badger J.H."/>
            <person name="Albarraq A."/>
            <person name="Angiuoli S."/>
            <person name="Bussey H."/>
            <person name="Bowyer P."/>
            <person name="Cotty P.J."/>
            <person name="Dyer P.S."/>
            <person name="Egan A."/>
            <person name="Galens K."/>
            <person name="Fraser-Liggett C.M."/>
            <person name="Haas B.J."/>
            <person name="Inman J.M."/>
            <person name="Kent R."/>
            <person name="Lemieux S."/>
            <person name="Malavazi I."/>
            <person name="Orvis J."/>
            <person name="Roemer T."/>
            <person name="Ronning C.M."/>
            <person name="Sundaram J.P."/>
            <person name="Sutton G."/>
            <person name="Turner G."/>
            <person name="Venter J.C."/>
            <person name="White O.R."/>
            <person name="Whitty B.R."/>
            <person name="Youngman P."/>
            <person name="Wolfe K.H."/>
            <person name="Goldman G.H."/>
            <person name="Wortman J.R."/>
            <person name="Jiang B."/>
            <person name="Denning D.W."/>
            <person name="Nierman W.C."/>
        </authorList>
    </citation>
    <scope>NUCLEOTIDE SEQUENCE [LARGE SCALE GENOMIC DNA]</scope>
    <source>
        <strain evidence="3">CBS 144.89 / FGSC A1163 / CEA10</strain>
    </source>
</reference>
<name>B0XT26_ASPFC</name>
<dbReference type="EMBL" id="DS499595">
    <property type="protein sequence ID" value="EDP53735.1"/>
    <property type="molecule type" value="Genomic_DNA"/>
</dbReference>
<sequence length="95" mass="10588">MRNRRYEASPQLRRPLLRLGMDTWMSDLSAVSASDWHSSSKLSKALDPALPNSIGAGVETRVITPDGSQGNGDIRQSTRWDDRQLNAQDWASVAY</sequence>
<protein>
    <submittedName>
        <fullName evidence="2">Uncharacterized protein</fullName>
    </submittedName>
</protein>
<gene>
    <name evidence="2" type="ORF">AFUB_017780</name>
</gene>
<evidence type="ECO:0000313" key="3">
    <source>
        <dbReference type="Proteomes" id="UP000001699"/>
    </source>
</evidence>